<keyword evidence="2" id="KW-1185">Reference proteome</keyword>
<proteinExistence type="predicted"/>
<gene>
    <name evidence="1" type="ORF">PHMEG_00030606</name>
</gene>
<organism evidence="1 2">
    <name type="scientific">Phytophthora megakarya</name>
    <dbReference type="NCBI Taxonomy" id="4795"/>
    <lineage>
        <taxon>Eukaryota</taxon>
        <taxon>Sar</taxon>
        <taxon>Stramenopiles</taxon>
        <taxon>Oomycota</taxon>
        <taxon>Peronosporomycetes</taxon>
        <taxon>Peronosporales</taxon>
        <taxon>Peronosporaceae</taxon>
        <taxon>Phytophthora</taxon>
    </lineage>
</organism>
<protein>
    <submittedName>
        <fullName evidence="1">Uncharacterized protein</fullName>
    </submittedName>
</protein>
<reference evidence="2" key="1">
    <citation type="submission" date="2017-03" db="EMBL/GenBank/DDBJ databases">
        <title>Phytopthora megakarya and P. palmivora, two closely related causual agents of cacao black pod achieved similar genome size and gene model numbers by different mechanisms.</title>
        <authorList>
            <person name="Ali S."/>
            <person name="Shao J."/>
            <person name="Larry D.J."/>
            <person name="Kronmiller B."/>
            <person name="Shen D."/>
            <person name="Strem M.D."/>
            <person name="Melnick R.L."/>
            <person name="Guiltinan M.J."/>
            <person name="Tyler B.M."/>
            <person name="Meinhardt L.W."/>
            <person name="Bailey B.A."/>
        </authorList>
    </citation>
    <scope>NUCLEOTIDE SEQUENCE [LARGE SCALE GENOMIC DNA]</scope>
    <source>
        <strain evidence="2">zdho120</strain>
    </source>
</reference>
<dbReference type="OrthoDB" id="120385at2759"/>
<accession>A0A225V099</accession>
<evidence type="ECO:0000313" key="1">
    <source>
        <dbReference type="EMBL" id="OWY98593.1"/>
    </source>
</evidence>
<name>A0A225V099_9STRA</name>
<dbReference type="AlphaFoldDB" id="A0A225V099"/>
<dbReference type="EMBL" id="NBNE01009257">
    <property type="protein sequence ID" value="OWY98593.1"/>
    <property type="molecule type" value="Genomic_DNA"/>
</dbReference>
<evidence type="ECO:0000313" key="2">
    <source>
        <dbReference type="Proteomes" id="UP000198211"/>
    </source>
</evidence>
<dbReference type="Proteomes" id="UP000198211">
    <property type="component" value="Unassembled WGS sequence"/>
</dbReference>
<dbReference type="Pfam" id="PF14223">
    <property type="entry name" value="Retrotran_gag_2"/>
    <property type="match status" value="1"/>
</dbReference>
<comment type="caution">
    <text evidence="1">The sequence shown here is derived from an EMBL/GenBank/DDBJ whole genome shotgun (WGS) entry which is preliminary data.</text>
</comment>
<sequence length="154" mass="17990">MKGSFDLYAVHLRTFLTRLDCWNMVDGTSDPSDPIQQISFEARDNVAREAILSGVPAQDAEMICQEDTAQAMWTRFVDKQTKREYSNYIFDRAEFYSNAYTSNKSIDQWLREMESLQRQLLHCGKCVVDDDYAETLLGHVARTHRDVVRQFLRH</sequence>